<gene>
    <name evidence="1" type="ORF">L5515_008195</name>
</gene>
<protein>
    <submittedName>
        <fullName evidence="1">Uncharacterized protein</fullName>
    </submittedName>
</protein>
<proteinExistence type="predicted"/>
<dbReference type="AlphaFoldDB" id="A0AAE9JM07"/>
<evidence type="ECO:0000313" key="1">
    <source>
        <dbReference type="EMBL" id="UMM35685.1"/>
    </source>
</evidence>
<keyword evidence="2" id="KW-1185">Reference proteome</keyword>
<dbReference type="Proteomes" id="UP000829354">
    <property type="component" value="Chromosome V"/>
</dbReference>
<organism evidence="1 2">
    <name type="scientific">Caenorhabditis briggsae</name>
    <dbReference type="NCBI Taxonomy" id="6238"/>
    <lineage>
        <taxon>Eukaryota</taxon>
        <taxon>Metazoa</taxon>
        <taxon>Ecdysozoa</taxon>
        <taxon>Nematoda</taxon>
        <taxon>Chromadorea</taxon>
        <taxon>Rhabditida</taxon>
        <taxon>Rhabditina</taxon>
        <taxon>Rhabditomorpha</taxon>
        <taxon>Rhabditoidea</taxon>
        <taxon>Rhabditidae</taxon>
        <taxon>Peloderinae</taxon>
        <taxon>Caenorhabditis</taxon>
    </lineage>
</organism>
<sequence>MKGRHNSDPTQPTSIEIVEACFKDTHRRSFKRNETPLDLQGDARLSVKRELRQWKNERAVNDKKVKKTILMRSQFVVARSKNGSFLLLCWGGAETPRYLVAASYTSIDCKSQPSAEEAEEDAFNTHTLYAHSRHSLATLRLVTSTHESSVERD</sequence>
<dbReference type="EMBL" id="CP092624">
    <property type="protein sequence ID" value="UMM35685.1"/>
    <property type="molecule type" value="Genomic_DNA"/>
</dbReference>
<reference evidence="1 2" key="1">
    <citation type="submission" date="2022-04" db="EMBL/GenBank/DDBJ databases">
        <title>Chromosome-level reference genomes for two strains of Caenorhabditis briggsae: an improved platform for comparative genomics.</title>
        <authorList>
            <person name="Stevens L."/>
            <person name="Andersen E."/>
        </authorList>
    </citation>
    <scope>NUCLEOTIDE SEQUENCE [LARGE SCALE GENOMIC DNA]</scope>
    <source>
        <strain evidence="1">VX34</strain>
        <tissue evidence="1">Whole-organism</tissue>
    </source>
</reference>
<name>A0AAE9JM07_CAEBR</name>
<evidence type="ECO:0000313" key="2">
    <source>
        <dbReference type="Proteomes" id="UP000829354"/>
    </source>
</evidence>
<accession>A0AAE9JM07</accession>